<dbReference type="RefSeq" id="WP_129228683.1">
    <property type="nucleotide sequence ID" value="NZ_QYBB01000030.1"/>
</dbReference>
<gene>
    <name evidence="1" type="ORF">D3273_20120</name>
</gene>
<dbReference type="SUPFAM" id="SSF53850">
    <property type="entry name" value="Periplasmic binding protein-like II"/>
    <property type="match status" value="1"/>
</dbReference>
<sequence length="76" mass="8099">MFPANDGLLAAVAAGDVDVTFTNATAERARSMDFSDTFMDVQKSFLVPDGSPLTRQEDFRRPGLRVGVSQGSSTAT</sequence>
<protein>
    <submittedName>
        <fullName evidence="1">Transporter substrate-binding domain-containing protein</fullName>
    </submittedName>
</protein>
<dbReference type="Gene3D" id="3.40.190.10">
    <property type="entry name" value="Periplasmic binding protein-like II"/>
    <property type="match status" value="2"/>
</dbReference>
<name>A0A4Q2U1L5_9HYPH</name>
<dbReference type="EMBL" id="QYBB01000030">
    <property type="protein sequence ID" value="RYC30182.1"/>
    <property type="molecule type" value="Genomic_DNA"/>
</dbReference>
<reference evidence="1 2" key="1">
    <citation type="submission" date="2018-12" db="EMBL/GenBank/DDBJ databases">
        <authorList>
            <person name="Grouzdev D.S."/>
            <person name="Krutkina M.S."/>
        </authorList>
    </citation>
    <scope>NUCLEOTIDE SEQUENCE [LARGE SCALE GENOMIC DNA]</scope>
    <source>
        <strain evidence="1 2">RmlP026</strain>
    </source>
</reference>
<evidence type="ECO:0000313" key="1">
    <source>
        <dbReference type="EMBL" id="RYC30182.1"/>
    </source>
</evidence>
<dbReference type="AlphaFoldDB" id="A0A4Q2U1L5"/>
<proteinExistence type="predicted"/>
<comment type="caution">
    <text evidence="1">The sequence shown here is derived from an EMBL/GenBank/DDBJ whole genome shotgun (WGS) entry which is preliminary data.</text>
</comment>
<accession>A0A4Q2U1L5</accession>
<reference evidence="1 2" key="2">
    <citation type="submission" date="2019-02" db="EMBL/GenBank/DDBJ databases">
        <title>'Lichenibacterium ramalinii' gen. nov. sp. nov., 'Lichenibacterium minor' gen. nov. sp. nov.</title>
        <authorList>
            <person name="Pankratov T."/>
        </authorList>
    </citation>
    <scope>NUCLEOTIDE SEQUENCE [LARGE SCALE GENOMIC DNA]</scope>
    <source>
        <strain evidence="1 2">RmlP026</strain>
    </source>
</reference>
<dbReference type="Proteomes" id="UP000290759">
    <property type="component" value="Unassembled WGS sequence"/>
</dbReference>
<evidence type="ECO:0000313" key="2">
    <source>
        <dbReference type="Proteomes" id="UP000290759"/>
    </source>
</evidence>
<keyword evidence="2" id="KW-1185">Reference proteome</keyword>
<organism evidence="1 2">
    <name type="scientific">Lichenibacterium minor</name>
    <dbReference type="NCBI Taxonomy" id="2316528"/>
    <lineage>
        <taxon>Bacteria</taxon>
        <taxon>Pseudomonadati</taxon>
        <taxon>Pseudomonadota</taxon>
        <taxon>Alphaproteobacteria</taxon>
        <taxon>Hyphomicrobiales</taxon>
        <taxon>Lichenihabitantaceae</taxon>
        <taxon>Lichenibacterium</taxon>
    </lineage>
</organism>
<dbReference type="OrthoDB" id="8454826at2"/>